<keyword evidence="2" id="KW-1185">Reference proteome</keyword>
<sequence length="123" mass="13654">MPFATPTELTENWRPLKQEESSWAGLLLEAAERWIRRKRPDIADDDPDAKIVTIAVVKNALIAGEHEGYVSFSRALGPRSKSGTLSNPDAALVWLDWMKDQLGISQTALPVATFGDGGFCERW</sequence>
<reference evidence="1" key="1">
    <citation type="submission" date="2011-01" db="EMBL/GenBank/DDBJ databases">
        <authorList>
            <person name="Muzny D."/>
            <person name="Qin X."/>
            <person name="Buhay C."/>
            <person name="Dugan-Rocha S."/>
            <person name="Ding Y."/>
            <person name="Chen G."/>
            <person name="Hawes A."/>
            <person name="Holder M."/>
            <person name="Jhangiani S."/>
            <person name="Johnson A."/>
            <person name="Khan Z."/>
            <person name="Li Z."/>
            <person name="Liu W."/>
            <person name="Liu X."/>
            <person name="Perez L."/>
            <person name="Shen H."/>
            <person name="Wang Q."/>
            <person name="Watt J."/>
            <person name="Xi L."/>
            <person name="Xin Y."/>
            <person name="Zhou J."/>
            <person name="Deng J."/>
            <person name="Jiang H."/>
            <person name="Liu Y."/>
            <person name="Qu J."/>
            <person name="Song X.-Z."/>
            <person name="Zhang L."/>
            <person name="Villasana D."/>
            <person name="Johnson A."/>
            <person name="Liu J."/>
            <person name="Liyanage D."/>
            <person name="Lorensuhewa L."/>
            <person name="Robinson T."/>
            <person name="Song A."/>
            <person name="Song B.-B."/>
            <person name="Dinh H."/>
            <person name="Thornton R."/>
            <person name="Coyle M."/>
            <person name="Francisco L."/>
            <person name="Jackson L."/>
            <person name="Javaid M."/>
            <person name="Korchina V."/>
            <person name="Kovar C."/>
            <person name="Mata R."/>
            <person name="Mathew T."/>
            <person name="Ngo R."/>
            <person name="Nguyen L."/>
            <person name="Nguyen N."/>
            <person name="Okwuonu G."/>
            <person name="Ongeri F."/>
            <person name="Pham C."/>
            <person name="Simmons D."/>
            <person name="Wilczek-Boney K."/>
            <person name="Hale W."/>
            <person name="Jakkamsetti A."/>
            <person name="Pham P."/>
            <person name="Ruth R."/>
            <person name="San Lucas F."/>
            <person name="Warren J."/>
            <person name="Zhang J."/>
            <person name="Zhao Z."/>
            <person name="Zhou C."/>
            <person name="Zhu D."/>
            <person name="Lee S."/>
            <person name="Bess C."/>
            <person name="Blankenburg K."/>
            <person name="Forbes L."/>
            <person name="Fu Q."/>
            <person name="Gubbala S."/>
            <person name="Hirani K."/>
            <person name="Jayaseelan J.C."/>
            <person name="Lara F."/>
            <person name="Munidasa M."/>
            <person name="Palculict T."/>
            <person name="Patil S."/>
            <person name="Pu L.-L."/>
            <person name="Saada N."/>
            <person name="Tang L."/>
            <person name="Weissenberger G."/>
            <person name="Zhu Y."/>
            <person name="Hemphill L."/>
            <person name="Shang Y."/>
            <person name="Youmans B."/>
            <person name="Ayvaz T."/>
            <person name="Ross M."/>
            <person name="Santibanez J."/>
            <person name="Aqrawi P."/>
            <person name="Gross S."/>
            <person name="Joshi V."/>
            <person name="Fowler G."/>
            <person name="Nazareth L."/>
            <person name="Reid J."/>
            <person name="Worley K."/>
            <person name="Petrosino J."/>
            <person name="Highlander S."/>
            <person name="Gibbs R."/>
        </authorList>
    </citation>
    <scope>NUCLEOTIDE SEQUENCE [LARGE SCALE GENOMIC DNA]</scope>
    <source>
        <strain evidence="1">ATCC 33707</strain>
    </source>
</reference>
<evidence type="ECO:0000313" key="1">
    <source>
        <dbReference type="EMBL" id="EGD23967.1"/>
    </source>
</evidence>
<proteinExistence type="predicted"/>
<protein>
    <submittedName>
        <fullName evidence="1">Uncharacterized protein</fullName>
    </submittedName>
</protein>
<organism evidence="1 2">
    <name type="scientific">Prescottella equi ATCC 33707</name>
    <dbReference type="NCBI Taxonomy" id="525370"/>
    <lineage>
        <taxon>Bacteria</taxon>
        <taxon>Bacillati</taxon>
        <taxon>Actinomycetota</taxon>
        <taxon>Actinomycetes</taxon>
        <taxon>Mycobacteriales</taxon>
        <taxon>Nocardiaceae</taxon>
        <taxon>Prescottella</taxon>
    </lineage>
</organism>
<accession>E9T0L6</accession>
<dbReference type="EMBL" id="ADNW02000010">
    <property type="protein sequence ID" value="EGD23967.1"/>
    <property type="molecule type" value="Genomic_DNA"/>
</dbReference>
<dbReference type="AlphaFoldDB" id="E9T0L6"/>
<name>E9T0L6_RHOHA</name>
<dbReference type="RefSeq" id="WP_005515282.1">
    <property type="nucleotide sequence ID" value="NZ_CM001149.1"/>
</dbReference>
<comment type="caution">
    <text evidence="1">The sequence shown here is derived from an EMBL/GenBank/DDBJ whole genome shotgun (WGS) entry which is preliminary data.</text>
</comment>
<dbReference type="Proteomes" id="UP000004245">
    <property type="component" value="Unassembled WGS sequence"/>
</dbReference>
<gene>
    <name evidence="1" type="ORF">HMPREF0724_12175</name>
</gene>
<dbReference type="HOGENOM" id="CLU_2013482_0_0_11"/>
<evidence type="ECO:0000313" key="2">
    <source>
        <dbReference type="Proteomes" id="UP000004245"/>
    </source>
</evidence>